<dbReference type="VEuPathDB" id="GiardiaDB:GL50581_439"/>
<dbReference type="AlphaFoldDB" id="V6TZR5"/>
<accession>V6TZR5</accession>
<gene>
    <name evidence="1" type="ORF">GSB_152735</name>
</gene>
<comment type="caution">
    <text evidence="1">The sequence shown here is derived from an EMBL/GenBank/DDBJ whole genome shotgun (WGS) entry which is preliminary data.</text>
</comment>
<dbReference type="EMBL" id="AHHH01000023">
    <property type="protein sequence ID" value="ESU44428.1"/>
    <property type="molecule type" value="Genomic_DNA"/>
</dbReference>
<reference evidence="1 2" key="2">
    <citation type="journal article" date="2013" name="Genome Biol. Evol.">
        <title>Genome sequencing of Giardia lamblia genotypes A2 and B isolates (DH and GS) and comparative analysis with the genomes of genotypes A1 and E (WB and Pig).</title>
        <authorList>
            <person name="Adam R.D."/>
            <person name="Dahlstrom E.W."/>
            <person name="Martens C.A."/>
            <person name="Bruno D.P."/>
            <person name="Barbian K.D."/>
            <person name="Ricklefs S.M."/>
            <person name="Hernandez M.M."/>
            <person name="Narla N.P."/>
            <person name="Patel R.B."/>
            <person name="Porcella S.F."/>
            <person name="Nash T.E."/>
        </authorList>
    </citation>
    <scope>NUCLEOTIDE SEQUENCE [LARGE SCALE GENOMIC DNA]</scope>
    <source>
        <strain evidence="1 2">GS</strain>
    </source>
</reference>
<evidence type="ECO:0000313" key="2">
    <source>
        <dbReference type="Proteomes" id="UP000018040"/>
    </source>
</evidence>
<name>V6TZR5_GIAIN</name>
<dbReference type="Proteomes" id="UP000018040">
    <property type="component" value="Unassembled WGS sequence"/>
</dbReference>
<sequence length="60" mass="6841">MEDGSLDIKALKASTKRISTRLSFEDRPEETERISKYNDSDFGQKFVGIADESPFIDVKK</sequence>
<protein>
    <submittedName>
        <fullName evidence="1">Chromosome segregation ATPase</fullName>
    </submittedName>
</protein>
<dbReference type="VEuPathDB" id="GiardiaDB:GL50803_0033660"/>
<evidence type="ECO:0000313" key="1">
    <source>
        <dbReference type="EMBL" id="ESU44428.1"/>
    </source>
</evidence>
<organism evidence="1 2">
    <name type="scientific">Giardia intestinalis</name>
    <name type="common">Giardia lamblia</name>
    <dbReference type="NCBI Taxonomy" id="5741"/>
    <lineage>
        <taxon>Eukaryota</taxon>
        <taxon>Metamonada</taxon>
        <taxon>Diplomonadida</taxon>
        <taxon>Hexamitidae</taxon>
        <taxon>Giardiinae</taxon>
        <taxon>Giardia</taxon>
    </lineage>
</organism>
<dbReference type="VEuPathDB" id="GiardiaDB:QR46_2125"/>
<reference evidence="2" key="1">
    <citation type="submission" date="2012-02" db="EMBL/GenBank/DDBJ databases">
        <title>Genome sequencing of Giardia lamblia Genotypes A2 and B isolates (DH and GS) and comparative analysis with the genomes of Genotypes A1 and E (WB and Pig).</title>
        <authorList>
            <person name="Adam R."/>
            <person name="Dahlstrom E."/>
            <person name="Martens C."/>
            <person name="Bruno D."/>
            <person name="Barbian K."/>
            <person name="Porcella S.F."/>
            <person name="Nash T."/>
        </authorList>
    </citation>
    <scope>NUCLEOTIDE SEQUENCE</scope>
    <source>
        <strain evidence="2">GS</strain>
    </source>
</reference>
<dbReference type="VEuPathDB" id="GiardiaDB:DHA2_33660"/>
<proteinExistence type="predicted"/>